<evidence type="ECO:0000256" key="1">
    <source>
        <dbReference type="ARBA" id="ARBA00006484"/>
    </source>
</evidence>
<dbReference type="Pfam" id="PF00106">
    <property type="entry name" value="adh_short"/>
    <property type="match status" value="1"/>
</dbReference>
<dbReference type="AlphaFoldDB" id="A0A1G9QH75"/>
<proteinExistence type="inferred from homology"/>
<sequence length="343" mass="35463">MIPAARLPDLPDADVLPGALSALPADAVVVVTGASSGIGHATALAFAQRGVRLVLAARNPDTLAPVALACCAAGARAIGIPTDVTDPAAVQALADKTVRHFGRIDVWVNAVGVGAIGRFDEVPLAAHRRVVEANLLGHLHGAHAALARFRQQGHGRLINMISVGGWLPAPYAAAYAASKFGVRALSESLRAEVADLPRVFVCDVAPTFVDSPGLSHGANYTGRRINPPLPMVDPRAVAQTILALAEAPRPRAVTFMGMGTLAGRVAHAVAPTGVARLMRWASDFGLRRADRVPLSEGNLFRPSLQTSVSGGRAGQGKAAVVGTVAALGAAGLLAGWWLGRRRR</sequence>
<dbReference type="NCBIfam" id="NF004792">
    <property type="entry name" value="PRK06139.1"/>
    <property type="match status" value="1"/>
</dbReference>
<keyword evidence="4" id="KW-0812">Transmembrane</keyword>
<dbReference type="EMBL" id="FNHP01000002">
    <property type="protein sequence ID" value="SDM10101.1"/>
    <property type="molecule type" value="Genomic_DNA"/>
</dbReference>
<evidence type="ECO:0000313" key="6">
    <source>
        <dbReference type="Proteomes" id="UP000198552"/>
    </source>
</evidence>
<keyword evidence="6" id="KW-1185">Reference proteome</keyword>
<dbReference type="STRING" id="1527607.SAMN05428957_102303"/>
<evidence type="ECO:0000256" key="3">
    <source>
        <dbReference type="RuleBase" id="RU000363"/>
    </source>
</evidence>
<dbReference type="GO" id="GO:0016020">
    <property type="term" value="C:membrane"/>
    <property type="evidence" value="ECO:0007669"/>
    <property type="project" value="TreeGrafter"/>
</dbReference>
<keyword evidence="2" id="KW-0560">Oxidoreductase</keyword>
<dbReference type="PANTHER" id="PTHR44196">
    <property type="entry name" value="DEHYDROGENASE/REDUCTASE SDR FAMILY MEMBER 7B"/>
    <property type="match status" value="1"/>
</dbReference>
<keyword evidence="4" id="KW-1133">Transmembrane helix</keyword>
<feature type="transmembrane region" description="Helical" evidence="4">
    <location>
        <begin position="318"/>
        <end position="338"/>
    </location>
</feature>
<dbReference type="PRINTS" id="PR00080">
    <property type="entry name" value="SDRFAMILY"/>
</dbReference>
<dbReference type="InterPro" id="IPR036291">
    <property type="entry name" value="NAD(P)-bd_dom_sf"/>
</dbReference>
<keyword evidence="4" id="KW-0472">Membrane</keyword>
<evidence type="ECO:0000256" key="4">
    <source>
        <dbReference type="SAM" id="Phobius"/>
    </source>
</evidence>
<evidence type="ECO:0000313" key="5">
    <source>
        <dbReference type="EMBL" id="SDM10101.1"/>
    </source>
</evidence>
<dbReference type="GO" id="GO:0016491">
    <property type="term" value="F:oxidoreductase activity"/>
    <property type="evidence" value="ECO:0007669"/>
    <property type="project" value="UniProtKB-KW"/>
</dbReference>
<dbReference type="PRINTS" id="PR00081">
    <property type="entry name" value="GDHRDH"/>
</dbReference>
<dbReference type="PANTHER" id="PTHR44196:SF1">
    <property type="entry name" value="DEHYDROGENASE_REDUCTASE SDR FAMILY MEMBER 7B"/>
    <property type="match status" value="1"/>
</dbReference>
<dbReference type="OrthoDB" id="9790266at2"/>
<dbReference type="InterPro" id="IPR002347">
    <property type="entry name" value="SDR_fam"/>
</dbReference>
<dbReference type="RefSeq" id="WP_091567038.1">
    <property type="nucleotide sequence ID" value="NZ_FNHP01000002.1"/>
</dbReference>
<dbReference type="Gene3D" id="3.40.50.720">
    <property type="entry name" value="NAD(P)-binding Rossmann-like Domain"/>
    <property type="match status" value="1"/>
</dbReference>
<organism evidence="5 6">
    <name type="scientific">Oryzisolibacter propanilivorax</name>
    <dbReference type="NCBI Taxonomy" id="1527607"/>
    <lineage>
        <taxon>Bacteria</taxon>
        <taxon>Pseudomonadati</taxon>
        <taxon>Pseudomonadota</taxon>
        <taxon>Betaproteobacteria</taxon>
        <taxon>Burkholderiales</taxon>
        <taxon>Comamonadaceae</taxon>
        <taxon>Oryzisolibacter</taxon>
    </lineage>
</organism>
<reference evidence="6" key="1">
    <citation type="submission" date="2016-10" db="EMBL/GenBank/DDBJ databases">
        <authorList>
            <person name="Varghese N."/>
            <person name="Submissions S."/>
        </authorList>
    </citation>
    <scope>NUCLEOTIDE SEQUENCE [LARGE SCALE GENOMIC DNA]</scope>
    <source>
        <strain evidence="6">EPL6</strain>
    </source>
</reference>
<gene>
    <name evidence="5" type="ORF">SAMN05428957_102303</name>
</gene>
<protein>
    <submittedName>
        <fullName evidence="5">NADP-dependent 3-hydroxy acid dehydrogenase YdfG</fullName>
    </submittedName>
</protein>
<dbReference type="SUPFAM" id="SSF51735">
    <property type="entry name" value="NAD(P)-binding Rossmann-fold domains"/>
    <property type="match status" value="1"/>
</dbReference>
<comment type="similarity">
    <text evidence="1 3">Belongs to the short-chain dehydrogenases/reductases (SDR) family.</text>
</comment>
<dbReference type="InterPro" id="IPR020904">
    <property type="entry name" value="Sc_DH/Rdtase_CS"/>
</dbReference>
<evidence type="ECO:0000256" key="2">
    <source>
        <dbReference type="ARBA" id="ARBA00023002"/>
    </source>
</evidence>
<dbReference type="Proteomes" id="UP000198552">
    <property type="component" value="Unassembled WGS sequence"/>
</dbReference>
<name>A0A1G9QH75_9BURK</name>
<accession>A0A1G9QH75</accession>
<dbReference type="PROSITE" id="PS00061">
    <property type="entry name" value="ADH_SHORT"/>
    <property type="match status" value="1"/>
</dbReference>